<dbReference type="PROSITE" id="PS00678">
    <property type="entry name" value="WD_REPEATS_1"/>
    <property type="match status" value="1"/>
</dbReference>
<evidence type="ECO:0000256" key="3">
    <source>
        <dbReference type="PROSITE-ProRule" id="PRU00221"/>
    </source>
</evidence>
<dbReference type="PANTHER" id="PTHR22805:SF2">
    <property type="entry name" value="WD REPEAT-CONTAINING PROTEIN 41"/>
    <property type="match status" value="1"/>
</dbReference>
<dbReference type="SUPFAM" id="SSF50978">
    <property type="entry name" value="WD40 repeat-like"/>
    <property type="match status" value="1"/>
</dbReference>
<feature type="repeat" description="WD" evidence="3">
    <location>
        <begin position="226"/>
        <end position="266"/>
    </location>
</feature>
<protein>
    <recommendedName>
        <fullName evidence="7">WD repeat-containing protein 41</fullName>
    </recommendedName>
</protein>
<evidence type="ECO:0000256" key="4">
    <source>
        <dbReference type="SAM" id="MobiDB-lite"/>
    </source>
</evidence>
<sequence length="445" mass="50224">MSMWQRLWKSGNNSSDANKSDEEKVDVDVLEDEQPYNPFTELLPLHIHTDIVRLLVLVDDRRCVSVGDDCLAVLWDIQLCCKLYVLSGHTRPITCVLLLDTKDNSNDWLLTGSSDKQIRVWDLDQGKCVQIIEEHNTSVRCLMSLQDHDIFISGGEGLHLWSGDGKLLSSYDRSSEEADISLMLFTKNERLVTASSKELRVYSVINETEKNETKEFQGKITLTKKLPPHREAIRELVMVSDIMFASGSLDGTIILWSTQSYLPTYTFNIMSEYKGKDQRYPYSIQHMICVEERYIMAAIGSGFALFDILTKRLICKKINAHYSKVLHLTFVCDGTFLATCSEDGSIRLWGHVPTGNLTLGERADMAHSIIERFMGVSTEEKMMYPGYSYVFEPNLLGECLAHSGAVENIIECGGDTMLSCGVDGLVIAWKIFMTLHALGHFTGRV</sequence>
<evidence type="ECO:0000256" key="2">
    <source>
        <dbReference type="ARBA" id="ARBA00022737"/>
    </source>
</evidence>
<dbReference type="SMART" id="SM00320">
    <property type="entry name" value="WD40"/>
    <property type="match status" value="7"/>
</dbReference>
<dbReference type="PROSITE" id="PS50082">
    <property type="entry name" value="WD_REPEATS_2"/>
    <property type="match status" value="3"/>
</dbReference>
<dbReference type="Proteomes" id="UP001217089">
    <property type="component" value="Unassembled WGS sequence"/>
</dbReference>
<organism evidence="5 6">
    <name type="scientific">Tegillarca granosa</name>
    <name type="common">Malaysian cockle</name>
    <name type="synonym">Anadara granosa</name>
    <dbReference type="NCBI Taxonomy" id="220873"/>
    <lineage>
        <taxon>Eukaryota</taxon>
        <taxon>Metazoa</taxon>
        <taxon>Spiralia</taxon>
        <taxon>Lophotrochozoa</taxon>
        <taxon>Mollusca</taxon>
        <taxon>Bivalvia</taxon>
        <taxon>Autobranchia</taxon>
        <taxon>Pteriomorphia</taxon>
        <taxon>Arcoida</taxon>
        <taxon>Arcoidea</taxon>
        <taxon>Arcidae</taxon>
        <taxon>Tegillarca</taxon>
    </lineage>
</organism>
<keyword evidence="2" id="KW-0677">Repeat</keyword>
<feature type="region of interest" description="Disordered" evidence="4">
    <location>
        <begin position="1"/>
        <end position="24"/>
    </location>
</feature>
<gene>
    <name evidence="5" type="ORF">KUTeg_022612</name>
</gene>
<dbReference type="PROSITE" id="PS50294">
    <property type="entry name" value="WD_REPEATS_REGION"/>
    <property type="match status" value="2"/>
</dbReference>
<keyword evidence="1 3" id="KW-0853">WD repeat</keyword>
<dbReference type="PANTHER" id="PTHR22805">
    <property type="entry name" value="WDR41-RELATED"/>
    <property type="match status" value="1"/>
</dbReference>
<comment type="caution">
    <text evidence="5">The sequence shown here is derived from an EMBL/GenBank/DDBJ whole genome shotgun (WGS) entry which is preliminary data.</text>
</comment>
<dbReference type="EMBL" id="JARBDR010000920">
    <property type="protein sequence ID" value="KAJ8299865.1"/>
    <property type="molecule type" value="Genomic_DNA"/>
</dbReference>
<evidence type="ECO:0000313" key="6">
    <source>
        <dbReference type="Proteomes" id="UP001217089"/>
    </source>
</evidence>
<reference evidence="5 6" key="1">
    <citation type="submission" date="2022-12" db="EMBL/GenBank/DDBJ databases">
        <title>Chromosome-level genome of Tegillarca granosa.</title>
        <authorList>
            <person name="Kim J."/>
        </authorList>
    </citation>
    <scope>NUCLEOTIDE SEQUENCE [LARGE SCALE GENOMIC DNA]</scope>
    <source>
        <strain evidence="5">Teg-2019</strain>
        <tissue evidence="5">Adductor muscle</tissue>
    </source>
</reference>
<dbReference type="InterPro" id="IPR015943">
    <property type="entry name" value="WD40/YVTN_repeat-like_dom_sf"/>
</dbReference>
<dbReference type="InterPro" id="IPR036322">
    <property type="entry name" value="WD40_repeat_dom_sf"/>
</dbReference>
<name>A0ABQ9E8M9_TEGGR</name>
<evidence type="ECO:0008006" key="7">
    <source>
        <dbReference type="Google" id="ProtNLM"/>
    </source>
</evidence>
<dbReference type="InterPro" id="IPR001680">
    <property type="entry name" value="WD40_rpt"/>
</dbReference>
<accession>A0ABQ9E8M9</accession>
<dbReference type="InterPro" id="IPR019775">
    <property type="entry name" value="WD40_repeat_CS"/>
</dbReference>
<proteinExistence type="predicted"/>
<feature type="repeat" description="WD" evidence="3">
    <location>
        <begin position="86"/>
        <end position="131"/>
    </location>
</feature>
<evidence type="ECO:0000313" key="5">
    <source>
        <dbReference type="EMBL" id="KAJ8299865.1"/>
    </source>
</evidence>
<dbReference type="InterPro" id="IPR020472">
    <property type="entry name" value="WD40_PAC1"/>
</dbReference>
<dbReference type="Pfam" id="PF25178">
    <property type="entry name" value="Beta-prop_WDR41"/>
    <property type="match status" value="1"/>
</dbReference>
<evidence type="ECO:0000256" key="1">
    <source>
        <dbReference type="ARBA" id="ARBA00022574"/>
    </source>
</evidence>
<dbReference type="Gene3D" id="2.130.10.10">
    <property type="entry name" value="YVTN repeat-like/Quinoprotein amine dehydrogenase"/>
    <property type="match status" value="2"/>
</dbReference>
<keyword evidence="6" id="KW-1185">Reference proteome</keyword>
<dbReference type="PRINTS" id="PR00320">
    <property type="entry name" value="GPROTEINBRPT"/>
</dbReference>
<feature type="repeat" description="WD" evidence="3">
    <location>
        <begin position="318"/>
        <end position="349"/>
    </location>
</feature>
<dbReference type="InterPro" id="IPR040102">
    <property type="entry name" value="WDR41"/>
</dbReference>